<dbReference type="GO" id="GO:0005524">
    <property type="term" value="F:ATP binding"/>
    <property type="evidence" value="ECO:0007669"/>
    <property type="project" value="UniProtKB-KW"/>
</dbReference>
<evidence type="ECO:0000256" key="1">
    <source>
        <dbReference type="ARBA" id="ARBA00007816"/>
    </source>
</evidence>
<feature type="domain" description="AAA+ ATPase" evidence="6">
    <location>
        <begin position="59"/>
        <end position="326"/>
    </location>
</feature>
<name>A0ABD6AAM0_9EURY</name>
<feature type="compositionally biased region" description="Low complexity" evidence="5">
    <location>
        <begin position="356"/>
        <end position="367"/>
    </location>
</feature>
<keyword evidence="7" id="KW-0547">Nucleotide-binding</keyword>
<comment type="catalytic activity">
    <reaction evidence="4">
        <text>ATP + H2O = ADP + phosphate + H(+)</text>
        <dbReference type="Rhea" id="RHEA:13065"/>
        <dbReference type="ChEBI" id="CHEBI:15377"/>
        <dbReference type="ChEBI" id="CHEBI:15378"/>
        <dbReference type="ChEBI" id="CHEBI:30616"/>
        <dbReference type="ChEBI" id="CHEBI:43474"/>
        <dbReference type="ChEBI" id="CHEBI:456216"/>
        <dbReference type="EC" id="5.6.2.4"/>
    </reaction>
</comment>
<keyword evidence="7" id="KW-0067">ATP-binding</keyword>
<organism evidence="7 8">
    <name type="scientific">Halomarina halobia</name>
    <dbReference type="NCBI Taxonomy" id="3033386"/>
    <lineage>
        <taxon>Archaea</taxon>
        <taxon>Methanobacteriati</taxon>
        <taxon>Methanobacteriota</taxon>
        <taxon>Stenosarchaea group</taxon>
        <taxon>Halobacteria</taxon>
        <taxon>Halobacteriales</taxon>
        <taxon>Natronomonadaceae</taxon>
        <taxon>Halomarina</taxon>
    </lineage>
</organism>
<feature type="region of interest" description="Disordered" evidence="5">
    <location>
        <begin position="301"/>
        <end position="321"/>
    </location>
</feature>
<comment type="catalytic activity">
    <reaction evidence="2">
        <text>Couples ATP hydrolysis with the unwinding of duplex DNA by translocating in the 3'-5' direction.</text>
        <dbReference type="EC" id="5.6.2.4"/>
    </reaction>
</comment>
<accession>A0ABD6AAM0</accession>
<keyword evidence="8" id="KW-1185">Reference proteome</keyword>
<dbReference type="GO" id="GO:0043139">
    <property type="term" value="F:5'-3' DNA helicase activity"/>
    <property type="evidence" value="ECO:0007669"/>
    <property type="project" value="UniProtKB-EC"/>
</dbReference>
<evidence type="ECO:0000313" key="7">
    <source>
        <dbReference type="EMBL" id="MFC7317614.1"/>
    </source>
</evidence>
<sequence>MSIIGRTAGAGGVGSDGDGSDEGRRDAGGTDENGPVGHLGAYRARDESAGARVTVDLGGPHAALVVGKRGSGKSYTLGVLAEELDRVEGIAPVIVDPMGAFGTLAAEPVGARVVRPRVRADALEPRAWCDLLGLDPEGAAGALVWRAAAAATTLDGMRAFVAEADAPGATRRAASNHLDLAAAWDVFGGELPPLSDGRTTVLDCSGVDRAPMNAVCRAAANRCYRARLAGGTDRLPWLLVDEAHALFGGLAAPALRRLLTRGRQPGVSLVAATQRPAALPAVAVSQADLVVMHRLSSRDDREAMRAARPASMRETFDERMPTRPGEALVVDDATERVHTVQVRERATPHGGESPRLSGQSGLSAGGG</sequence>
<dbReference type="EMBL" id="JBHTBF010000002">
    <property type="protein sequence ID" value="MFC7317614.1"/>
    <property type="molecule type" value="Genomic_DNA"/>
</dbReference>
<evidence type="ECO:0000256" key="5">
    <source>
        <dbReference type="SAM" id="MobiDB-lite"/>
    </source>
</evidence>
<dbReference type="GO" id="GO:0043138">
    <property type="term" value="F:3'-5' DNA helicase activity"/>
    <property type="evidence" value="ECO:0007669"/>
    <property type="project" value="UniProtKB-EC"/>
</dbReference>
<comment type="catalytic activity">
    <reaction evidence="3">
        <text>ATP + H2O = ADP + phosphate + H(+)</text>
        <dbReference type="Rhea" id="RHEA:13065"/>
        <dbReference type="ChEBI" id="CHEBI:15377"/>
        <dbReference type="ChEBI" id="CHEBI:15378"/>
        <dbReference type="ChEBI" id="CHEBI:30616"/>
        <dbReference type="ChEBI" id="CHEBI:43474"/>
        <dbReference type="ChEBI" id="CHEBI:456216"/>
        <dbReference type="EC" id="5.6.2.3"/>
    </reaction>
</comment>
<dbReference type="InterPro" id="IPR002789">
    <property type="entry name" value="HerA_central"/>
</dbReference>
<dbReference type="PANTHER" id="PTHR42957">
    <property type="entry name" value="HELICASE MJ1565-RELATED"/>
    <property type="match status" value="1"/>
</dbReference>
<dbReference type="Pfam" id="PF01935">
    <property type="entry name" value="DUF87"/>
    <property type="match status" value="1"/>
</dbReference>
<protein>
    <submittedName>
        <fullName evidence="7">ATP-binding protein</fullName>
    </submittedName>
</protein>
<feature type="compositionally biased region" description="Basic and acidic residues" evidence="5">
    <location>
        <begin position="334"/>
        <end position="347"/>
    </location>
</feature>
<dbReference type="InterPro" id="IPR008571">
    <property type="entry name" value="HerA-like"/>
</dbReference>
<dbReference type="AlphaFoldDB" id="A0ABD6AAM0"/>
<gene>
    <name evidence="7" type="ORF">ACFQPE_12580</name>
</gene>
<comment type="similarity">
    <text evidence="1">Belongs to the HerA family.</text>
</comment>
<reference evidence="7 8" key="1">
    <citation type="journal article" date="2019" name="Int. J. Syst. Evol. Microbiol.">
        <title>The Global Catalogue of Microorganisms (GCM) 10K type strain sequencing project: providing services to taxonomists for standard genome sequencing and annotation.</title>
        <authorList>
            <consortium name="The Broad Institute Genomics Platform"/>
            <consortium name="The Broad Institute Genome Sequencing Center for Infectious Disease"/>
            <person name="Wu L."/>
            <person name="Ma J."/>
        </authorList>
    </citation>
    <scope>NUCLEOTIDE SEQUENCE [LARGE SCALE GENOMIC DNA]</scope>
    <source>
        <strain evidence="7 8">PSR21</strain>
    </source>
</reference>
<evidence type="ECO:0000256" key="3">
    <source>
        <dbReference type="ARBA" id="ARBA00048954"/>
    </source>
</evidence>
<evidence type="ECO:0000256" key="4">
    <source>
        <dbReference type="ARBA" id="ARBA00048988"/>
    </source>
</evidence>
<dbReference type="Gene3D" id="3.40.50.300">
    <property type="entry name" value="P-loop containing nucleotide triphosphate hydrolases"/>
    <property type="match status" value="2"/>
</dbReference>
<evidence type="ECO:0000313" key="8">
    <source>
        <dbReference type="Proteomes" id="UP001596547"/>
    </source>
</evidence>
<dbReference type="InterPro" id="IPR027417">
    <property type="entry name" value="P-loop_NTPase"/>
</dbReference>
<feature type="region of interest" description="Disordered" evidence="5">
    <location>
        <begin position="334"/>
        <end position="367"/>
    </location>
</feature>
<dbReference type="GeneID" id="79315706"/>
<feature type="compositionally biased region" description="Gly residues" evidence="5">
    <location>
        <begin position="8"/>
        <end position="17"/>
    </location>
</feature>
<dbReference type="RefSeq" id="WP_276303140.1">
    <property type="nucleotide sequence ID" value="NZ_CP119992.1"/>
</dbReference>
<proteinExistence type="inferred from homology"/>
<dbReference type="Proteomes" id="UP001596547">
    <property type="component" value="Unassembled WGS sequence"/>
</dbReference>
<evidence type="ECO:0000256" key="2">
    <source>
        <dbReference type="ARBA" id="ARBA00034617"/>
    </source>
</evidence>
<dbReference type="SMART" id="SM00382">
    <property type="entry name" value="AAA"/>
    <property type="match status" value="1"/>
</dbReference>
<feature type="region of interest" description="Disordered" evidence="5">
    <location>
        <begin position="1"/>
        <end position="40"/>
    </location>
</feature>
<comment type="caution">
    <text evidence="7">The sequence shown here is derived from an EMBL/GenBank/DDBJ whole genome shotgun (WGS) entry which is preliminary data.</text>
</comment>
<dbReference type="SUPFAM" id="SSF52540">
    <property type="entry name" value="P-loop containing nucleoside triphosphate hydrolases"/>
    <property type="match status" value="1"/>
</dbReference>
<dbReference type="InterPro" id="IPR003593">
    <property type="entry name" value="AAA+_ATPase"/>
</dbReference>
<dbReference type="PANTHER" id="PTHR42957:SF1">
    <property type="entry name" value="HELICASE MJ1565-RELATED"/>
    <property type="match status" value="1"/>
</dbReference>
<evidence type="ECO:0000259" key="6">
    <source>
        <dbReference type="SMART" id="SM00382"/>
    </source>
</evidence>